<name>A0ABP0J139_9DINO</name>
<evidence type="ECO:0000256" key="2">
    <source>
        <dbReference type="ARBA" id="ARBA00013064"/>
    </source>
</evidence>
<comment type="caution">
    <text evidence="8">The sequence shown here is derived from an EMBL/GenBank/DDBJ whole genome shotgun (WGS) entry which is preliminary data.</text>
</comment>
<proteinExistence type="inferred from homology"/>
<evidence type="ECO:0000259" key="6">
    <source>
        <dbReference type="PROSITE" id="PS50054"/>
    </source>
</evidence>
<feature type="compositionally biased region" description="Polar residues" evidence="5">
    <location>
        <begin position="294"/>
        <end position="304"/>
    </location>
</feature>
<dbReference type="EC" id="3.1.3.48" evidence="2"/>
<keyword evidence="9" id="KW-1185">Reference proteome</keyword>
<dbReference type="Pfam" id="PF00782">
    <property type="entry name" value="DSPc"/>
    <property type="match status" value="1"/>
</dbReference>
<feature type="domain" description="Tyrosine specific protein phosphatases" evidence="7">
    <location>
        <begin position="169"/>
        <end position="223"/>
    </location>
</feature>
<reference evidence="8 9" key="1">
    <citation type="submission" date="2024-02" db="EMBL/GenBank/DDBJ databases">
        <authorList>
            <person name="Chen Y."/>
            <person name="Shah S."/>
            <person name="Dougan E. K."/>
            <person name="Thang M."/>
            <person name="Chan C."/>
        </authorList>
    </citation>
    <scope>NUCLEOTIDE SEQUENCE [LARGE SCALE GENOMIC DNA]</scope>
</reference>
<evidence type="ECO:0000313" key="9">
    <source>
        <dbReference type="Proteomes" id="UP001642464"/>
    </source>
</evidence>
<dbReference type="PROSITE" id="PS50056">
    <property type="entry name" value="TYR_PHOSPHATASE_2"/>
    <property type="match status" value="1"/>
</dbReference>
<dbReference type="PANTHER" id="PTHR10159">
    <property type="entry name" value="DUAL SPECIFICITY PROTEIN PHOSPHATASE"/>
    <property type="match status" value="1"/>
</dbReference>
<keyword evidence="3" id="KW-0378">Hydrolase</keyword>
<dbReference type="Proteomes" id="UP001642464">
    <property type="component" value="Unassembled WGS sequence"/>
</dbReference>
<feature type="compositionally biased region" description="Low complexity" evidence="5">
    <location>
        <begin position="279"/>
        <end position="293"/>
    </location>
</feature>
<feature type="compositionally biased region" description="Acidic residues" evidence="5">
    <location>
        <begin position="26"/>
        <end position="39"/>
    </location>
</feature>
<dbReference type="InterPro" id="IPR000340">
    <property type="entry name" value="Dual-sp_phosphatase_cat-dom"/>
</dbReference>
<dbReference type="PANTHER" id="PTHR10159:SF519">
    <property type="entry name" value="DUAL SPECIFICITY PROTEIN PHOSPHATASE MPK3"/>
    <property type="match status" value="1"/>
</dbReference>
<evidence type="ECO:0000256" key="5">
    <source>
        <dbReference type="SAM" id="MobiDB-lite"/>
    </source>
</evidence>
<evidence type="ECO:0000256" key="4">
    <source>
        <dbReference type="ARBA" id="ARBA00022912"/>
    </source>
</evidence>
<protein>
    <recommendedName>
        <fullName evidence="2">protein-tyrosine-phosphatase</fullName>
        <ecNumber evidence="2">3.1.3.48</ecNumber>
    </recommendedName>
</protein>
<organism evidence="8 9">
    <name type="scientific">Durusdinium trenchii</name>
    <dbReference type="NCBI Taxonomy" id="1381693"/>
    <lineage>
        <taxon>Eukaryota</taxon>
        <taxon>Sar</taxon>
        <taxon>Alveolata</taxon>
        <taxon>Dinophyceae</taxon>
        <taxon>Suessiales</taxon>
        <taxon>Symbiodiniaceae</taxon>
        <taxon>Durusdinium</taxon>
    </lineage>
</organism>
<feature type="domain" description="Tyrosine-protein phosphatase" evidence="6">
    <location>
        <begin position="94"/>
        <end position="242"/>
    </location>
</feature>
<feature type="compositionally biased region" description="Basic and acidic residues" evidence="5">
    <location>
        <begin position="308"/>
        <end position="340"/>
    </location>
</feature>
<dbReference type="InterPro" id="IPR029021">
    <property type="entry name" value="Prot-tyrosine_phosphatase-like"/>
</dbReference>
<dbReference type="SUPFAM" id="SSF52799">
    <property type="entry name" value="(Phosphotyrosine protein) phosphatases II"/>
    <property type="match status" value="1"/>
</dbReference>
<dbReference type="SMART" id="SM00195">
    <property type="entry name" value="DSPc"/>
    <property type="match status" value="1"/>
</dbReference>
<feature type="region of interest" description="Disordered" evidence="5">
    <location>
        <begin position="1"/>
        <end position="58"/>
    </location>
</feature>
<sequence length="340" mass="38276">MQKANAPLGRMVTRMVTRSRQKEMCEGEEQVVEQICQEEEEKRESSSAMNDETFLQVPQSDDLQQEELRFVIVEEEVEEEDLNENDADPDSAKFDGCEVLLGLWFGGEGCAMDAQGRQENGITHVLSILSTFEMGFVPDAEMVLTGNWKIYHRENRPTADMLNILDDCVDFINDAMTARGRICVHSLEGESRSVCVCLAYLVKTLGMNLRAAVELMKNNRPDIKLNRGFWRQIVAFEEHVHGTASFSEEELPGAIMFEREDLDKIIATFKTSKQERHSSSSSNAEPASPTTATGINLMSLGSPNSKRKAFDWHATAEPHQDPLQEHQRIKSPRSELAGHP</sequence>
<dbReference type="Gene3D" id="3.90.190.10">
    <property type="entry name" value="Protein tyrosine phosphatase superfamily"/>
    <property type="match status" value="1"/>
</dbReference>
<dbReference type="InterPro" id="IPR000387">
    <property type="entry name" value="Tyr_Pase_dom"/>
</dbReference>
<dbReference type="CDD" id="cd14498">
    <property type="entry name" value="DSP"/>
    <property type="match status" value="1"/>
</dbReference>
<dbReference type="InterPro" id="IPR020422">
    <property type="entry name" value="TYR_PHOSPHATASE_DUAL_dom"/>
</dbReference>
<dbReference type="EMBL" id="CAXAMM010005639">
    <property type="protein sequence ID" value="CAK9008051.1"/>
    <property type="molecule type" value="Genomic_DNA"/>
</dbReference>
<gene>
    <name evidence="8" type="ORF">SCF082_LOCUS9697</name>
</gene>
<comment type="similarity">
    <text evidence="1">Belongs to the protein-tyrosine phosphatase family. Non-receptor class dual specificity subfamily.</text>
</comment>
<evidence type="ECO:0000259" key="7">
    <source>
        <dbReference type="PROSITE" id="PS50056"/>
    </source>
</evidence>
<feature type="region of interest" description="Disordered" evidence="5">
    <location>
        <begin position="271"/>
        <end position="340"/>
    </location>
</feature>
<evidence type="ECO:0000256" key="1">
    <source>
        <dbReference type="ARBA" id="ARBA00008601"/>
    </source>
</evidence>
<keyword evidence="4" id="KW-0904">Protein phosphatase</keyword>
<accession>A0ABP0J139</accession>
<dbReference type="PROSITE" id="PS50054">
    <property type="entry name" value="TYR_PHOSPHATASE_DUAL"/>
    <property type="match status" value="1"/>
</dbReference>
<evidence type="ECO:0000256" key="3">
    <source>
        <dbReference type="ARBA" id="ARBA00022801"/>
    </source>
</evidence>
<evidence type="ECO:0000313" key="8">
    <source>
        <dbReference type="EMBL" id="CAK9008051.1"/>
    </source>
</evidence>